<proteinExistence type="inferred from homology"/>
<evidence type="ECO:0000256" key="6">
    <source>
        <dbReference type="SAM" id="Coils"/>
    </source>
</evidence>
<organism evidence="8 9">
    <name type="scientific">Paenibacillus uliginis N3/975</name>
    <dbReference type="NCBI Taxonomy" id="1313296"/>
    <lineage>
        <taxon>Bacteria</taxon>
        <taxon>Bacillati</taxon>
        <taxon>Bacillota</taxon>
        <taxon>Bacilli</taxon>
        <taxon>Bacillales</taxon>
        <taxon>Paenibacillaceae</taxon>
        <taxon>Paenibacillus</taxon>
    </lineage>
</organism>
<dbReference type="STRING" id="1313296.SAMN05661091_4571"/>
<dbReference type="InterPro" id="IPR042177">
    <property type="entry name" value="Cell/Rod_1"/>
</dbReference>
<comment type="function">
    <text evidence="5">Involved in formation and maintenance of cell shape.</text>
</comment>
<dbReference type="PIRSF" id="PIRSF038471">
    <property type="entry name" value="MreC"/>
    <property type="match status" value="1"/>
</dbReference>
<evidence type="ECO:0000256" key="2">
    <source>
        <dbReference type="ARBA" id="ARBA00013855"/>
    </source>
</evidence>
<dbReference type="AlphaFoldDB" id="A0A1X7HM34"/>
<accession>A0A1X7HM34</accession>
<dbReference type="InterPro" id="IPR042175">
    <property type="entry name" value="Cell/Rod_MreC_2"/>
</dbReference>
<feature type="domain" description="Rod shape-determining protein MreC beta-barrel core" evidence="7">
    <location>
        <begin position="117"/>
        <end position="270"/>
    </location>
</feature>
<keyword evidence="6" id="KW-0175">Coiled coil</keyword>
<sequence length="278" mass="31038">MFIMLIGLVTFIALMGFTLGPRMGLSWPEKFMRDTVGFVQGVFYKPASYIAGFFEDVRDMKEVYEENERLKKAVAQYARESAEYNLIKNDNKVLKDNLKFTEAQKQRYEYDYRPANVLSVNQDPNNHTLVIDLGAKDGARLNMSVTSVEGMVGVISHVGNFTSTVKLLTTLDPQDAKRQQIAATVSNKDTFGIIESYDKKTKMLKMTRIPEDDPVKVKDLIVSSGNGGVIPRGMIIGTVESVEVGEFGLNKTATIKPAASFQDWKTLLVVFTPEEPKG</sequence>
<feature type="coiled-coil region" evidence="6">
    <location>
        <begin position="60"/>
        <end position="111"/>
    </location>
</feature>
<dbReference type="InterPro" id="IPR007221">
    <property type="entry name" value="MreC"/>
</dbReference>
<evidence type="ECO:0000313" key="9">
    <source>
        <dbReference type="Proteomes" id="UP000192940"/>
    </source>
</evidence>
<gene>
    <name evidence="8" type="ORF">SAMN05661091_4571</name>
</gene>
<dbReference type="Gene3D" id="2.40.10.350">
    <property type="entry name" value="Rod shape-determining protein MreC, domain 2"/>
    <property type="match status" value="1"/>
</dbReference>
<dbReference type="EMBL" id="LT840184">
    <property type="protein sequence ID" value="SMF89228.1"/>
    <property type="molecule type" value="Genomic_DNA"/>
</dbReference>
<evidence type="ECO:0000256" key="3">
    <source>
        <dbReference type="ARBA" id="ARBA00022960"/>
    </source>
</evidence>
<comment type="similarity">
    <text evidence="1 5">Belongs to the MreC family.</text>
</comment>
<dbReference type="PANTHER" id="PTHR34138:SF1">
    <property type="entry name" value="CELL SHAPE-DETERMINING PROTEIN MREC"/>
    <property type="match status" value="1"/>
</dbReference>
<keyword evidence="3 5" id="KW-0133">Cell shape</keyword>
<reference evidence="8 9" key="1">
    <citation type="submission" date="2017-04" db="EMBL/GenBank/DDBJ databases">
        <authorList>
            <person name="Afonso C.L."/>
            <person name="Miller P.J."/>
            <person name="Scott M.A."/>
            <person name="Spackman E."/>
            <person name="Goraichik I."/>
            <person name="Dimitrov K.M."/>
            <person name="Suarez D.L."/>
            <person name="Swayne D.E."/>
        </authorList>
    </citation>
    <scope>NUCLEOTIDE SEQUENCE [LARGE SCALE GENOMIC DNA]</scope>
    <source>
        <strain evidence="8 9">N3/975</strain>
    </source>
</reference>
<dbReference type="PANTHER" id="PTHR34138">
    <property type="entry name" value="CELL SHAPE-DETERMINING PROTEIN MREC"/>
    <property type="match status" value="1"/>
</dbReference>
<evidence type="ECO:0000256" key="1">
    <source>
        <dbReference type="ARBA" id="ARBA00009369"/>
    </source>
</evidence>
<keyword evidence="9" id="KW-1185">Reference proteome</keyword>
<dbReference type="NCBIfam" id="TIGR00219">
    <property type="entry name" value="mreC"/>
    <property type="match status" value="1"/>
</dbReference>
<protein>
    <recommendedName>
        <fullName evidence="2 5">Cell shape-determining protein MreC</fullName>
    </recommendedName>
    <alternativeName>
        <fullName evidence="4 5">Cell shape protein MreC</fullName>
    </alternativeName>
</protein>
<dbReference type="Proteomes" id="UP000192940">
    <property type="component" value="Chromosome I"/>
</dbReference>
<dbReference type="GO" id="GO:0005886">
    <property type="term" value="C:plasma membrane"/>
    <property type="evidence" value="ECO:0007669"/>
    <property type="project" value="TreeGrafter"/>
</dbReference>
<evidence type="ECO:0000259" key="7">
    <source>
        <dbReference type="Pfam" id="PF04085"/>
    </source>
</evidence>
<evidence type="ECO:0000256" key="5">
    <source>
        <dbReference type="PIRNR" id="PIRNR038471"/>
    </source>
</evidence>
<dbReference type="GO" id="GO:0008360">
    <property type="term" value="P:regulation of cell shape"/>
    <property type="evidence" value="ECO:0007669"/>
    <property type="project" value="UniProtKB-KW"/>
</dbReference>
<name>A0A1X7HM34_9BACL</name>
<evidence type="ECO:0000313" key="8">
    <source>
        <dbReference type="EMBL" id="SMF89228.1"/>
    </source>
</evidence>
<dbReference type="Pfam" id="PF04085">
    <property type="entry name" value="MreC"/>
    <property type="match status" value="1"/>
</dbReference>
<dbReference type="InterPro" id="IPR055342">
    <property type="entry name" value="MreC_beta-barrel_core"/>
</dbReference>
<evidence type="ECO:0000256" key="4">
    <source>
        <dbReference type="ARBA" id="ARBA00032089"/>
    </source>
</evidence>
<dbReference type="Gene3D" id="2.40.10.340">
    <property type="entry name" value="Rod shape-determining protein MreC, domain 1"/>
    <property type="match status" value="1"/>
</dbReference>